<name>A0A4Y2HD76_ARAVE</name>
<protein>
    <submittedName>
        <fullName evidence="1">Uncharacterized protein</fullName>
    </submittedName>
</protein>
<dbReference type="EMBL" id="BGPR01001858">
    <property type="protein sequence ID" value="GBM63247.1"/>
    <property type="molecule type" value="Genomic_DNA"/>
</dbReference>
<comment type="caution">
    <text evidence="1">The sequence shown here is derived from an EMBL/GenBank/DDBJ whole genome shotgun (WGS) entry which is preliminary data.</text>
</comment>
<accession>A0A4Y2HD76</accession>
<dbReference type="Proteomes" id="UP000499080">
    <property type="component" value="Unassembled WGS sequence"/>
</dbReference>
<dbReference type="AlphaFoldDB" id="A0A4Y2HD76"/>
<gene>
    <name evidence="1" type="ORF">AVEN_110934_1</name>
</gene>
<sequence length="93" mass="10469">MWVQNGMVKIMEELLILALGHFFIEKMLDGSRSTYLHSGWCALGHHAEMGRFWFEELGCQFRTAVILYLVLGGAASDRPFVSPCDLGDLAYIS</sequence>
<reference evidence="1 2" key="1">
    <citation type="journal article" date="2019" name="Sci. Rep.">
        <title>Orb-weaving spider Araneus ventricosus genome elucidates the spidroin gene catalogue.</title>
        <authorList>
            <person name="Kono N."/>
            <person name="Nakamura H."/>
            <person name="Ohtoshi R."/>
            <person name="Moran D.A.P."/>
            <person name="Shinohara A."/>
            <person name="Yoshida Y."/>
            <person name="Fujiwara M."/>
            <person name="Mori M."/>
            <person name="Tomita M."/>
            <person name="Arakawa K."/>
        </authorList>
    </citation>
    <scope>NUCLEOTIDE SEQUENCE [LARGE SCALE GENOMIC DNA]</scope>
</reference>
<evidence type="ECO:0000313" key="1">
    <source>
        <dbReference type="EMBL" id="GBM63247.1"/>
    </source>
</evidence>
<keyword evidence="2" id="KW-1185">Reference proteome</keyword>
<organism evidence="1 2">
    <name type="scientific">Araneus ventricosus</name>
    <name type="common">Orbweaver spider</name>
    <name type="synonym">Epeira ventricosa</name>
    <dbReference type="NCBI Taxonomy" id="182803"/>
    <lineage>
        <taxon>Eukaryota</taxon>
        <taxon>Metazoa</taxon>
        <taxon>Ecdysozoa</taxon>
        <taxon>Arthropoda</taxon>
        <taxon>Chelicerata</taxon>
        <taxon>Arachnida</taxon>
        <taxon>Araneae</taxon>
        <taxon>Araneomorphae</taxon>
        <taxon>Entelegynae</taxon>
        <taxon>Araneoidea</taxon>
        <taxon>Araneidae</taxon>
        <taxon>Araneus</taxon>
    </lineage>
</organism>
<evidence type="ECO:0000313" key="2">
    <source>
        <dbReference type="Proteomes" id="UP000499080"/>
    </source>
</evidence>
<proteinExistence type="predicted"/>